<evidence type="ECO:0000313" key="5">
    <source>
        <dbReference type="EMBL" id="SFK24077.1"/>
    </source>
</evidence>
<reference evidence="6" key="1">
    <citation type="submission" date="2016-10" db="EMBL/GenBank/DDBJ databases">
        <authorList>
            <person name="Varghese N."/>
            <person name="Submissions S."/>
        </authorList>
    </citation>
    <scope>NUCLEOTIDE SEQUENCE [LARGE SCALE GENOMIC DNA]</scope>
    <source>
        <strain evidence="6">CGMCC 4.2126</strain>
    </source>
</reference>
<feature type="domain" description="Glycosyl transferase family 1" evidence="3">
    <location>
        <begin position="174"/>
        <end position="325"/>
    </location>
</feature>
<proteinExistence type="predicted"/>
<evidence type="ECO:0000259" key="3">
    <source>
        <dbReference type="Pfam" id="PF00534"/>
    </source>
</evidence>
<dbReference type="InterPro" id="IPR001296">
    <property type="entry name" value="Glyco_trans_1"/>
</dbReference>
<evidence type="ECO:0000313" key="6">
    <source>
        <dbReference type="Proteomes" id="UP000199111"/>
    </source>
</evidence>
<gene>
    <name evidence="5" type="ORF">SAMN05216275_12073</name>
</gene>
<dbReference type="Gene3D" id="3.40.50.2000">
    <property type="entry name" value="Glycogen Phosphorylase B"/>
    <property type="match status" value="2"/>
</dbReference>
<dbReference type="EMBL" id="FOQY01000020">
    <property type="protein sequence ID" value="SFK24077.1"/>
    <property type="molecule type" value="Genomic_DNA"/>
</dbReference>
<dbReference type="Pfam" id="PF13439">
    <property type="entry name" value="Glyco_transf_4"/>
    <property type="match status" value="1"/>
</dbReference>
<name>A0A1I3XWR7_9ACTN</name>
<dbReference type="SUPFAM" id="SSF53756">
    <property type="entry name" value="UDP-Glycosyltransferase/glycogen phosphorylase"/>
    <property type="match status" value="1"/>
</dbReference>
<dbReference type="Proteomes" id="UP000199111">
    <property type="component" value="Unassembled WGS sequence"/>
</dbReference>
<keyword evidence="6" id="KW-1185">Reference proteome</keyword>
<evidence type="ECO:0000259" key="4">
    <source>
        <dbReference type="Pfam" id="PF13439"/>
    </source>
</evidence>
<dbReference type="Pfam" id="PF00534">
    <property type="entry name" value="Glycos_transf_1"/>
    <property type="match status" value="1"/>
</dbReference>
<evidence type="ECO:0000256" key="2">
    <source>
        <dbReference type="ARBA" id="ARBA00022679"/>
    </source>
</evidence>
<protein>
    <submittedName>
        <fullName evidence="5">Glycosyltransferase involved in cell wall bisynthesis</fullName>
    </submittedName>
</protein>
<evidence type="ECO:0000256" key="1">
    <source>
        <dbReference type="ARBA" id="ARBA00022676"/>
    </source>
</evidence>
<organism evidence="5 6">
    <name type="scientific">Streptosporangium canum</name>
    <dbReference type="NCBI Taxonomy" id="324952"/>
    <lineage>
        <taxon>Bacteria</taxon>
        <taxon>Bacillati</taxon>
        <taxon>Actinomycetota</taxon>
        <taxon>Actinomycetes</taxon>
        <taxon>Streptosporangiales</taxon>
        <taxon>Streptosporangiaceae</taxon>
        <taxon>Streptosporangium</taxon>
    </lineage>
</organism>
<keyword evidence="1" id="KW-0328">Glycosyltransferase</keyword>
<dbReference type="PANTHER" id="PTHR12526">
    <property type="entry name" value="GLYCOSYLTRANSFERASE"/>
    <property type="match status" value="1"/>
</dbReference>
<dbReference type="GO" id="GO:0016757">
    <property type="term" value="F:glycosyltransferase activity"/>
    <property type="evidence" value="ECO:0007669"/>
    <property type="project" value="UniProtKB-KW"/>
</dbReference>
<dbReference type="AlphaFoldDB" id="A0A1I3XWR7"/>
<sequence>MKGPHICEVIKTLDVGGAEVLLVERLLATAPTGKRYTVVCQRASTHELAERLRSAGVNVIDLGKDPRPSRLVPVIRRLAPDVLNLHSPLPAALLRTASRFWRPRPVLISTVHNVRYGTPTMLLDRATGWLDTRTVAVSPQVARAFTSWGARTLHTRIHGVSVARQRRWATEAARIRQEWGVPEHAFLIAHVANFRPEKNHGLLVAAAAKVIARDPRALFLLSGSGPLHGQVAKRVADLGLDGLRFLGHVPDAGRLIAASDLLVLSSFHEGLPVVVMEALAAGVPVVSTDVGGVSDLVTTGRNGLLTVPGDADALAEGILRAMRPETHASLRRGAAGSADLVDVKRTAEWFDRLYDEVCPRS</sequence>
<keyword evidence="2 5" id="KW-0808">Transferase</keyword>
<accession>A0A1I3XWR7</accession>
<feature type="domain" description="Glycosyltransferase subfamily 4-like N-terminal" evidence="4">
    <location>
        <begin position="15"/>
        <end position="151"/>
    </location>
</feature>
<dbReference type="InterPro" id="IPR028098">
    <property type="entry name" value="Glyco_trans_4-like_N"/>
</dbReference>